<reference evidence="2 3" key="1">
    <citation type="submission" date="2019-03" db="EMBL/GenBank/DDBJ databases">
        <title>Draft genome sequences of novel Actinobacteria.</title>
        <authorList>
            <person name="Sahin N."/>
            <person name="Ay H."/>
            <person name="Saygin H."/>
        </authorList>
    </citation>
    <scope>NUCLEOTIDE SEQUENCE [LARGE SCALE GENOMIC DNA]</scope>
    <source>
        <strain evidence="2 3">JCM 13523</strain>
    </source>
</reference>
<organism evidence="2 3">
    <name type="scientific">Kribbella antibiotica</name>
    <dbReference type="NCBI Taxonomy" id="190195"/>
    <lineage>
        <taxon>Bacteria</taxon>
        <taxon>Bacillati</taxon>
        <taxon>Actinomycetota</taxon>
        <taxon>Actinomycetes</taxon>
        <taxon>Propionibacteriales</taxon>
        <taxon>Kribbellaceae</taxon>
        <taxon>Kribbella</taxon>
    </lineage>
</organism>
<proteinExistence type="predicted"/>
<accession>A0A4R4YKD1</accession>
<feature type="transmembrane region" description="Helical" evidence="1">
    <location>
        <begin position="29"/>
        <end position="49"/>
    </location>
</feature>
<keyword evidence="1" id="KW-1133">Transmembrane helix</keyword>
<evidence type="ECO:0000256" key="1">
    <source>
        <dbReference type="SAM" id="Phobius"/>
    </source>
</evidence>
<dbReference type="RefSeq" id="WP_132176789.1">
    <property type="nucleotide sequence ID" value="NZ_SMKX01000204.1"/>
</dbReference>
<keyword evidence="1" id="KW-0472">Membrane</keyword>
<dbReference type="EMBL" id="SMKX01000204">
    <property type="protein sequence ID" value="TDD45428.1"/>
    <property type="molecule type" value="Genomic_DNA"/>
</dbReference>
<keyword evidence="3" id="KW-1185">Reference proteome</keyword>
<protein>
    <submittedName>
        <fullName evidence="2">Uncharacterized protein</fullName>
    </submittedName>
</protein>
<sequence>MIRLALTLLFFLGLSIGVGFLLGGDYFDWAVAGGLFAFAVVGELLRWRLRRRPTHAPQKNSARQSSGI</sequence>
<evidence type="ECO:0000313" key="2">
    <source>
        <dbReference type="EMBL" id="TDD45428.1"/>
    </source>
</evidence>
<gene>
    <name evidence="2" type="ORF">E1263_38690</name>
</gene>
<name>A0A4R4YKD1_9ACTN</name>
<dbReference type="AlphaFoldDB" id="A0A4R4YKD1"/>
<comment type="caution">
    <text evidence="2">The sequence shown here is derived from an EMBL/GenBank/DDBJ whole genome shotgun (WGS) entry which is preliminary data.</text>
</comment>
<evidence type="ECO:0000313" key="3">
    <source>
        <dbReference type="Proteomes" id="UP000295124"/>
    </source>
</evidence>
<dbReference type="Proteomes" id="UP000295124">
    <property type="component" value="Unassembled WGS sequence"/>
</dbReference>
<keyword evidence="1" id="KW-0812">Transmembrane</keyword>